<name>A0ABW9ERY4_9BURK</name>
<dbReference type="Pfam" id="PF08501">
    <property type="entry name" value="Shikimate_dh_N"/>
    <property type="match status" value="1"/>
</dbReference>
<evidence type="ECO:0000313" key="6">
    <source>
        <dbReference type="Proteomes" id="UP001629392"/>
    </source>
</evidence>
<dbReference type="Proteomes" id="UP001629392">
    <property type="component" value="Unassembled WGS sequence"/>
</dbReference>
<proteinExistence type="predicted"/>
<evidence type="ECO:0000256" key="2">
    <source>
        <dbReference type="ARBA" id="ARBA00023002"/>
    </source>
</evidence>
<dbReference type="CDD" id="cd01065">
    <property type="entry name" value="NAD_bind_Shikimate_DH"/>
    <property type="match status" value="1"/>
</dbReference>
<feature type="domain" description="Shikimate dehydrogenase substrate binding N-terminal" evidence="4">
    <location>
        <begin position="48"/>
        <end position="131"/>
    </location>
</feature>
<dbReference type="RefSeq" id="WP_408157888.1">
    <property type="nucleotide sequence ID" value="NZ_JAQQCL010000052.1"/>
</dbReference>
<dbReference type="EMBL" id="JAQQCL010000052">
    <property type="protein sequence ID" value="MFM0721738.1"/>
    <property type="molecule type" value="Genomic_DNA"/>
</dbReference>
<dbReference type="InterPro" id="IPR036291">
    <property type="entry name" value="NAD(P)-bd_dom_sf"/>
</dbReference>
<evidence type="ECO:0000256" key="3">
    <source>
        <dbReference type="ARBA" id="ARBA00023141"/>
    </source>
</evidence>
<organism evidence="5 6">
    <name type="scientific">Paraburkholderia strydomiana</name>
    <dbReference type="NCBI Taxonomy" id="1245417"/>
    <lineage>
        <taxon>Bacteria</taxon>
        <taxon>Pseudomonadati</taxon>
        <taxon>Pseudomonadota</taxon>
        <taxon>Betaproteobacteria</taxon>
        <taxon>Burkholderiales</taxon>
        <taxon>Burkholderiaceae</taxon>
        <taxon>Paraburkholderia</taxon>
    </lineage>
</organism>
<evidence type="ECO:0000313" key="5">
    <source>
        <dbReference type="EMBL" id="MFM0721738.1"/>
    </source>
</evidence>
<protein>
    <submittedName>
        <fullName evidence="5">Shikimate dehydrogenase</fullName>
    </submittedName>
</protein>
<evidence type="ECO:0000256" key="1">
    <source>
        <dbReference type="ARBA" id="ARBA00004871"/>
    </source>
</evidence>
<sequence length="301" mass="31666">MCCDPEGSGTGSRRRRWVAGATIDRTHHTWTWRRLLRQIDGETKIVAILGDPIAQAKSPELFNALFERHAVNAVLIPMHVPPAQLGAVLDGLRGIVNLAGVVVTVPHKFAAAAYAANLSDSVRQTGGVNCLRREADGTWSGAMFDGSGFVKGLAACGQVVRNKSVLLVGIGGAGTAVAHALLDAGVISIDLYDANLESMGRLEDALRSRQSAASIRRGVASAQATHDLIVNATPCGMRAGDPSPIDLTCASQQAVVADLIMKPEQTPLLNAAKARGLTAHSGRHLLESSVETMAAFLRLMA</sequence>
<dbReference type="SUPFAM" id="SSF51735">
    <property type="entry name" value="NAD(P)-binding Rossmann-fold domains"/>
    <property type="match status" value="1"/>
</dbReference>
<dbReference type="InterPro" id="IPR013708">
    <property type="entry name" value="Shikimate_DH-bd_N"/>
</dbReference>
<gene>
    <name evidence="5" type="ORF">PQQ73_36220</name>
</gene>
<dbReference type="Gene3D" id="3.40.50.720">
    <property type="entry name" value="NAD(P)-binding Rossmann-like Domain"/>
    <property type="match status" value="1"/>
</dbReference>
<accession>A0ABW9ERY4</accession>
<dbReference type="InterPro" id="IPR046346">
    <property type="entry name" value="Aminoacid_DH-like_N_sf"/>
</dbReference>
<reference evidence="5 6" key="1">
    <citation type="journal article" date="2024" name="Chem. Sci.">
        <title>Discovery of megapolipeptins by genome mining of a Burkholderiales bacteria collection.</title>
        <authorList>
            <person name="Paulo B.S."/>
            <person name="Recchia M.J.J."/>
            <person name="Lee S."/>
            <person name="Fergusson C.H."/>
            <person name="Romanowski S.B."/>
            <person name="Hernandez A."/>
            <person name="Krull N."/>
            <person name="Liu D.Y."/>
            <person name="Cavanagh H."/>
            <person name="Bos A."/>
            <person name="Gray C.A."/>
            <person name="Murphy B.T."/>
            <person name="Linington R.G."/>
            <person name="Eustaquio A.S."/>
        </authorList>
    </citation>
    <scope>NUCLEOTIDE SEQUENCE [LARGE SCALE GENOMIC DNA]</scope>
    <source>
        <strain evidence="5 6">RL17-350-BIC-E</strain>
    </source>
</reference>
<keyword evidence="2" id="KW-0560">Oxidoreductase</keyword>
<comment type="pathway">
    <text evidence="1">Metabolic intermediate biosynthesis; chorismate biosynthesis; chorismate from D-erythrose 4-phosphate and phosphoenolpyruvate: step 4/7.</text>
</comment>
<dbReference type="SUPFAM" id="SSF53223">
    <property type="entry name" value="Aminoacid dehydrogenase-like, N-terminal domain"/>
    <property type="match status" value="1"/>
</dbReference>
<dbReference type="InterPro" id="IPR022893">
    <property type="entry name" value="Shikimate_DH_fam"/>
</dbReference>
<keyword evidence="3" id="KW-0028">Amino-acid biosynthesis</keyword>
<keyword evidence="6" id="KW-1185">Reference proteome</keyword>
<dbReference type="PANTHER" id="PTHR21089:SF1">
    <property type="entry name" value="BIFUNCTIONAL 3-DEHYDROQUINATE DEHYDRATASE_SHIKIMATE DEHYDROGENASE, CHLOROPLASTIC"/>
    <property type="match status" value="1"/>
</dbReference>
<comment type="caution">
    <text evidence="5">The sequence shown here is derived from an EMBL/GenBank/DDBJ whole genome shotgun (WGS) entry which is preliminary data.</text>
</comment>
<keyword evidence="3" id="KW-0057">Aromatic amino acid biosynthesis</keyword>
<dbReference type="Gene3D" id="3.40.50.10860">
    <property type="entry name" value="Leucine Dehydrogenase, chain A, domain 1"/>
    <property type="match status" value="1"/>
</dbReference>
<evidence type="ECO:0000259" key="4">
    <source>
        <dbReference type="Pfam" id="PF08501"/>
    </source>
</evidence>
<dbReference type="PANTHER" id="PTHR21089">
    <property type="entry name" value="SHIKIMATE DEHYDROGENASE"/>
    <property type="match status" value="1"/>
</dbReference>